<feature type="transmembrane region" description="Helical" evidence="1">
    <location>
        <begin position="146"/>
        <end position="169"/>
    </location>
</feature>
<sequence length="234" mass="26141">MKYYGWGLTCIGGAGVLLTAIMGYTYAPLVQSPPFRSPEAYRILFWHVPFAWTSFLSFCLLFIGAISWFLKRKEWGWNLFCTGSDLGLLFGLGVVISGPIWGSAEWGVPWDWGDLRLNTFGLLTAVALFIVLSRKAQPDGIETRDTLSTVGLFGFALVPITAVATTVYQKRHPSVVIAESSETGLDPKMLQVLILGVISFWILMAGLSLLTYISYNMEYELRRLLEKIDDEVVH</sequence>
<dbReference type="AlphaFoldDB" id="A0A1B1TEB8"/>
<dbReference type="EMBL" id="KP211896">
    <property type="protein sequence ID" value="ANV80602.1"/>
    <property type="molecule type" value="Genomic_DNA"/>
</dbReference>
<feature type="transmembrane region" description="Helical" evidence="1">
    <location>
        <begin position="7"/>
        <end position="26"/>
    </location>
</feature>
<proteinExistence type="predicted"/>
<dbReference type="GO" id="GO:0017004">
    <property type="term" value="P:cytochrome complex assembly"/>
    <property type="evidence" value="ECO:0007669"/>
    <property type="project" value="InterPro"/>
</dbReference>
<protein>
    <submittedName>
        <fullName evidence="3">Cytochrome c assembly protein (CcmC)</fullName>
    </submittedName>
</protein>
<keyword evidence="1" id="KW-0812">Transmembrane</keyword>
<feature type="transmembrane region" description="Helical" evidence="1">
    <location>
        <begin position="189"/>
        <end position="213"/>
    </location>
</feature>
<evidence type="ECO:0000313" key="3">
    <source>
        <dbReference type="EMBL" id="ANV80602.1"/>
    </source>
</evidence>
<dbReference type="GO" id="GO:0016020">
    <property type="term" value="C:membrane"/>
    <property type="evidence" value="ECO:0007669"/>
    <property type="project" value="InterPro"/>
</dbReference>
<dbReference type="InterPro" id="IPR003557">
    <property type="entry name" value="Cyt_c_biogenesis_CcmC"/>
</dbReference>
<keyword evidence="1" id="KW-0472">Membrane</keyword>
<feature type="transmembrane region" description="Helical" evidence="1">
    <location>
        <begin position="46"/>
        <end position="70"/>
    </location>
</feature>
<dbReference type="InterPro" id="IPR002541">
    <property type="entry name" value="Cyt_c_assembly"/>
</dbReference>
<name>A0A1B1TEB8_9ARCH</name>
<keyword evidence="1" id="KW-1133">Transmembrane helix</keyword>
<accession>A0A1B1TEB8</accession>
<dbReference type="GO" id="GO:0015232">
    <property type="term" value="F:heme transmembrane transporter activity"/>
    <property type="evidence" value="ECO:0007669"/>
    <property type="project" value="InterPro"/>
</dbReference>
<organism evidence="3">
    <name type="scientific">uncultured Poseidoniia archaeon</name>
    <dbReference type="NCBI Taxonomy" id="1697135"/>
    <lineage>
        <taxon>Archaea</taxon>
        <taxon>Methanobacteriati</taxon>
        <taxon>Thermoplasmatota</taxon>
        <taxon>Candidatus Poseidoniia</taxon>
        <taxon>environmental samples</taxon>
    </lineage>
</organism>
<dbReference type="PRINTS" id="PR01386">
    <property type="entry name" value="CCMCBIOGNSIS"/>
</dbReference>
<evidence type="ECO:0000256" key="1">
    <source>
        <dbReference type="SAM" id="Phobius"/>
    </source>
</evidence>
<feature type="domain" description="Cytochrome c assembly protein" evidence="2">
    <location>
        <begin position="19"/>
        <end position="165"/>
    </location>
</feature>
<dbReference type="GO" id="GO:0020037">
    <property type="term" value="F:heme binding"/>
    <property type="evidence" value="ECO:0007669"/>
    <property type="project" value="InterPro"/>
</dbReference>
<evidence type="ECO:0000259" key="2">
    <source>
        <dbReference type="Pfam" id="PF01578"/>
    </source>
</evidence>
<reference evidence="3" key="2">
    <citation type="journal article" date="2015" name="ISME J.">
        <title>A new class of marine Euryarchaeota group II from the Mediterranean deep chlorophyll maximum.</title>
        <authorList>
            <person name="Martin-Cuadrado A.B."/>
            <person name="Garcia-Heredia I."/>
            <person name="Molto A.G."/>
            <person name="Lopez-Ubeda R."/>
            <person name="Kimes N."/>
            <person name="Lopez-Garcia P."/>
            <person name="Moreira D."/>
            <person name="Rodriguez-Valera F."/>
        </authorList>
    </citation>
    <scope>NUCLEOTIDE SEQUENCE</scope>
</reference>
<dbReference type="Pfam" id="PF01578">
    <property type="entry name" value="Cytochrom_C_asm"/>
    <property type="match status" value="1"/>
</dbReference>
<feature type="transmembrane region" description="Helical" evidence="1">
    <location>
        <begin position="117"/>
        <end position="134"/>
    </location>
</feature>
<reference evidence="3" key="1">
    <citation type="submission" date="2014-11" db="EMBL/GenBank/DDBJ databases">
        <authorList>
            <person name="Zhu J."/>
            <person name="Qi W."/>
            <person name="Song R."/>
        </authorList>
    </citation>
    <scope>NUCLEOTIDE SEQUENCE</scope>
</reference>
<feature type="transmembrane region" description="Helical" evidence="1">
    <location>
        <begin position="77"/>
        <end position="97"/>
    </location>
</feature>